<name>A0ABN1BWN5_9ACTN</name>
<dbReference type="EMBL" id="BAAABZ010000002">
    <property type="protein sequence ID" value="GAA0505952.1"/>
    <property type="molecule type" value="Genomic_DNA"/>
</dbReference>
<gene>
    <name evidence="2" type="primary">casA</name>
    <name evidence="2" type="ORF">GCM10010390_06080</name>
</gene>
<dbReference type="CDD" id="cd09729">
    <property type="entry name" value="Cse1_I-E"/>
    <property type="match status" value="1"/>
</dbReference>
<dbReference type="Proteomes" id="UP001501576">
    <property type="component" value="Unassembled WGS sequence"/>
</dbReference>
<dbReference type="InterPro" id="IPR013381">
    <property type="entry name" value="CRISPR-assoc_prot_Cse1"/>
</dbReference>
<dbReference type="Pfam" id="PF09481">
    <property type="entry name" value="CRISPR_Cse1"/>
    <property type="match status" value="1"/>
</dbReference>
<reference evidence="2 3" key="1">
    <citation type="journal article" date="2019" name="Int. J. Syst. Evol. Microbiol.">
        <title>The Global Catalogue of Microorganisms (GCM) 10K type strain sequencing project: providing services to taxonomists for standard genome sequencing and annotation.</title>
        <authorList>
            <consortium name="The Broad Institute Genomics Platform"/>
            <consortium name="The Broad Institute Genome Sequencing Center for Infectious Disease"/>
            <person name="Wu L."/>
            <person name="Ma J."/>
        </authorList>
    </citation>
    <scope>NUCLEOTIDE SEQUENCE [LARGE SCALE GENOMIC DNA]</scope>
    <source>
        <strain evidence="2 3">JCM 5052</strain>
    </source>
</reference>
<evidence type="ECO:0000313" key="2">
    <source>
        <dbReference type="EMBL" id="GAA0505952.1"/>
    </source>
</evidence>
<sequence length="599" mass="65022">MRSRGLVCKADATSLDGENWEGSPILFSLLDEPWLSARTVGTVAGGGPQGGLGPVEKAGVRRLLLSADQFQDIVVDLPTQKPAIFRQLLLPIVVDALGPPADAAEWLDMFRAGAFSPQQSAVLTAYLDKHRQSFDLLDDVDPFAQVAGLHTAKGETKGSSLLVATVATGNNVPLFSSRTEGDPLPLTPAQAARWLVHTHCWDTAAIKTGVVGDPQVKAGKTTGNPVGPLGQLGVVMPVGRTIFETLLLNIPFGQAPLSDDLPQWRRRAVEGRVEDTLSCATPAWQIRPSRGLLDVWTWQARRIRLVPEVTQSGVRVQRVIVAAGDRLDTVPDHEPHTSWIVESAKSRKKQAGKPGAASAVRPRRHQPGRAAWRGLEALLAVSRVSEQREATDTRTGFHTSVLLDQLSVVREGLPPGYPLRLELTGMVYGIQSSVIEDVFFDEIPLPVAALNPDGIIFGCVLEAVAQAEKLAGAVNNLSSDLRRAAGSEPIPWDKGQRPGETLLHALDPLMRRLLVGLREVGEDFDRSEQGLEAWEEKAGRETWKVAEQVFSTAAPSLFSGRIVAKDGKERAYRLSTAERGFRDRMDAILTRRAARRKAA</sequence>
<dbReference type="NCBIfam" id="TIGR02547">
    <property type="entry name" value="casA_cse1"/>
    <property type="match status" value="1"/>
</dbReference>
<organism evidence="2 3">
    <name type="scientific">Streptomyces mordarskii</name>
    <dbReference type="NCBI Taxonomy" id="1226758"/>
    <lineage>
        <taxon>Bacteria</taxon>
        <taxon>Bacillati</taxon>
        <taxon>Actinomycetota</taxon>
        <taxon>Actinomycetes</taxon>
        <taxon>Kitasatosporales</taxon>
        <taxon>Streptomycetaceae</taxon>
        <taxon>Streptomyces</taxon>
    </lineage>
</organism>
<accession>A0ABN1BWN5</accession>
<protein>
    <submittedName>
        <fullName evidence="2">Type I-E CRISPR-associated protein Cse1/CasA</fullName>
    </submittedName>
</protein>
<dbReference type="Gene3D" id="1.10.132.100">
    <property type="match status" value="1"/>
</dbReference>
<feature type="region of interest" description="Disordered" evidence="1">
    <location>
        <begin position="344"/>
        <end position="365"/>
    </location>
</feature>
<proteinExistence type="predicted"/>
<evidence type="ECO:0000256" key="1">
    <source>
        <dbReference type="SAM" id="MobiDB-lite"/>
    </source>
</evidence>
<comment type="caution">
    <text evidence="2">The sequence shown here is derived from an EMBL/GenBank/DDBJ whole genome shotgun (WGS) entry which is preliminary data.</text>
</comment>
<evidence type="ECO:0000313" key="3">
    <source>
        <dbReference type="Proteomes" id="UP001501576"/>
    </source>
</evidence>
<keyword evidence="3" id="KW-1185">Reference proteome</keyword>